<dbReference type="Pfam" id="PF02595">
    <property type="entry name" value="Gly_kinase"/>
    <property type="match status" value="1"/>
</dbReference>
<dbReference type="AlphaFoldDB" id="A0A0F9DJM8"/>
<dbReference type="InterPro" id="IPR004381">
    <property type="entry name" value="Glycerate_kinase"/>
</dbReference>
<dbReference type="SUPFAM" id="SSF110738">
    <property type="entry name" value="Glycerate kinase I"/>
    <property type="match status" value="1"/>
</dbReference>
<dbReference type="EMBL" id="LAZR01028692">
    <property type="protein sequence ID" value="KKL61829.1"/>
    <property type="molecule type" value="Genomic_DNA"/>
</dbReference>
<comment type="caution">
    <text evidence="1">The sequence shown here is derived from an EMBL/GenBank/DDBJ whole genome shotgun (WGS) entry which is preliminary data.</text>
</comment>
<name>A0A0F9DJM8_9ZZZZ</name>
<dbReference type="GO" id="GO:0008887">
    <property type="term" value="F:glycerate kinase activity"/>
    <property type="evidence" value="ECO:0007669"/>
    <property type="project" value="InterPro"/>
</dbReference>
<gene>
    <name evidence="1" type="ORF">LCGC14_2191380</name>
</gene>
<dbReference type="InterPro" id="IPR015424">
    <property type="entry name" value="PyrdxlP-dep_Trfase"/>
</dbReference>
<dbReference type="InterPro" id="IPR018197">
    <property type="entry name" value="Glycerate_kinase_RE-like"/>
</dbReference>
<dbReference type="InterPro" id="IPR036129">
    <property type="entry name" value="Glycerate_kinase_sf"/>
</dbReference>
<evidence type="ECO:0000313" key="1">
    <source>
        <dbReference type="EMBL" id="KKL61829.1"/>
    </source>
</evidence>
<organism evidence="1">
    <name type="scientific">marine sediment metagenome</name>
    <dbReference type="NCBI Taxonomy" id="412755"/>
    <lineage>
        <taxon>unclassified sequences</taxon>
        <taxon>metagenomes</taxon>
        <taxon>ecological metagenomes</taxon>
    </lineage>
</organism>
<protein>
    <submittedName>
        <fullName evidence="1">Uncharacterized protein</fullName>
    </submittedName>
</protein>
<accession>A0A0F9DJM8</accession>
<sequence>MRVLIAPQEFKGSLSATEAAQAMAEGLRSAASEAGLQTEAYRTDHGFIADLSDLREKMHGQEVAVVVVASLFGVQNNGRALLEELRKVDKDTFIILDECQNLTPQSDIEPDSRTLIVFSFNTKNIPGIMGGGICWRKSAIDIDAPPRSFRADCCLGTQLCAAFALQVVRRLKGVLAGLRKRRRFAAPEREYSVCTRLLYDVRPQRIAKISLVRSILGMLCFRRLERVRKKNFARLEEFLEISNTGVIAKTERADVAPFIPLKQVDAKLHGRLPLKGPYASECDPANSLRPEVLCFRNDGVSSWTFDAERHKLA</sequence>
<proteinExistence type="predicted"/>
<dbReference type="Gene3D" id="3.40.50.10350">
    <property type="entry name" value="Glycerate kinase, domain 1"/>
    <property type="match status" value="1"/>
</dbReference>
<reference evidence="1" key="1">
    <citation type="journal article" date="2015" name="Nature">
        <title>Complex archaea that bridge the gap between prokaryotes and eukaryotes.</title>
        <authorList>
            <person name="Spang A."/>
            <person name="Saw J.H."/>
            <person name="Jorgensen S.L."/>
            <person name="Zaremba-Niedzwiedzka K."/>
            <person name="Martijn J."/>
            <person name="Lind A.E."/>
            <person name="van Eijk R."/>
            <person name="Schleper C."/>
            <person name="Guy L."/>
            <person name="Ettema T.J."/>
        </authorList>
    </citation>
    <scope>NUCLEOTIDE SEQUENCE</scope>
</reference>
<dbReference type="GO" id="GO:0031388">
    <property type="term" value="P:organic acid phosphorylation"/>
    <property type="evidence" value="ECO:0007669"/>
    <property type="project" value="InterPro"/>
</dbReference>
<dbReference type="SUPFAM" id="SSF53383">
    <property type="entry name" value="PLP-dependent transferases"/>
    <property type="match status" value="1"/>
</dbReference>